<name>A0A8J6TR73_9FIRM</name>
<dbReference type="RefSeq" id="WP_187536842.1">
    <property type="nucleotide sequence ID" value="NZ_JACRTL010000009.1"/>
</dbReference>
<comment type="caution">
    <text evidence="2">The sequence shown here is derived from an EMBL/GenBank/DDBJ whole genome shotgun (WGS) entry which is preliminary data.</text>
</comment>
<evidence type="ECO:0000256" key="1">
    <source>
        <dbReference type="SAM" id="MobiDB-lite"/>
    </source>
</evidence>
<dbReference type="EMBL" id="JACRTL010000009">
    <property type="protein sequence ID" value="MBC8611994.1"/>
    <property type="molecule type" value="Genomic_DNA"/>
</dbReference>
<sequence length="329" mass="37609">MTTMDLNENIKAMLERSNEATVGSCYIIKCQDLTSKICDTLKPVDLQRSLVSDNEETYSFELASSYLYLFHTQVAFLCLSLSFTQLEALKPICNPGFAYSAAVFQWIDGSGERHPFSMENWLADFCTPLGLHKFFDGPSSFLLDAYAYIFAMVPKRFDTLEEIQKITFNLHKMMPLDALIEDMSEDDIRYVYAVKHQSFNTYRWGCCVASQAISYVVANEAMDWAAETQAQANDGLPVVLLSLYEKYTCLRFTELITHLEKGRIKRLKNLMLKFQAFGTVTPANLSRWHNVKQIYAHLLEVNDIPSNPRHQQQTEHPDRTPAGDRTGTQ</sequence>
<protein>
    <submittedName>
        <fullName evidence="2">Uncharacterized protein</fullName>
    </submittedName>
</protein>
<evidence type="ECO:0000313" key="3">
    <source>
        <dbReference type="Proteomes" id="UP000632659"/>
    </source>
</evidence>
<dbReference type="AlphaFoldDB" id="A0A8J6TR73"/>
<organism evidence="2 3">
    <name type="scientific">Massiliimalia timonensis</name>
    <dbReference type="NCBI Taxonomy" id="1987501"/>
    <lineage>
        <taxon>Bacteria</taxon>
        <taxon>Bacillati</taxon>
        <taxon>Bacillota</taxon>
        <taxon>Clostridia</taxon>
        <taxon>Eubacteriales</taxon>
        <taxon>Oscillospiraceae</taxon>
        <taxon>Massiliimalia</taxon>
    </lineage>
</organism>
<accession>A0A8J6TR73</accession>
<keyword evidence="3" id="KW-1185">Reference proteome</keyword>
<feature type="region of interest" description="Disordered" evidence="1">
    <location>
        <begin position="305"/>
        <end position="329"/>
    </location>
</feature>
<proteinExistence type="predicted"/>
<feature type="compositionally biased region" description="Basic and acidic residues" evidence="1">
    <location>
        <begin position="312"/>
        <end position="322"/>
    </location>
</feature>
<evidence type="ECO:0000313" key="2">
    <source>
        <dbReference type="EMBL" id="MBC8611994.1"/>
    </source>
</evidence>
<gene>
    <name evidence="2" type="ORF">H8702_12925</name>
</gene>
<reference evidence="2" key="1">
    <citation type="submission" date="2020-08" db="EMBL/GenBank/DDBJ databases">
        <title>Genome public.</title>
        <authorList>
            <person name="Liu C."/>
            <person name="Sun Q."/>
        </authorList>
    </citation>
    <scope>NUCLEOTIDE SEQUENCE</scope>
    <source>
        <strain evidence="2">NSJ-15</strain>
    </source>
</reference>
<dbReference type="Proteomes" id="UP000632659">
    <property type="component" value="Unassembled WGS sequence"/>
</dbReference>